<keyword evidence="1" id="KW-0175">Coiled coil</keyword>
<evidence type="ECO:0000256" key="2">
    <source>
        <dbReference type="SAM" id="MobiDB-lite"/>
    </source>
</evidence>
<name>A0A7J0GPP7_9ERIC</name>
<sequence>MELNRAQLLGHDDEALKRFKAKHGIPADVHIECPVPNEAGLGFPICSMLKELMAYYCLTFIDRFKRRSENYTKAIQVANNKKASRKVSDILQYEPIYWHVIPHKAEESKQEFQPRHSPFRARRTNTLTTLPMLPYSPRERLKLSIPLESLTTRAQAQWKLICQAPLLAIDQILALIDAVMGVSPSSSEAPLSNKRKGKKTMAGPSRRSKKRTEGTSFALLPSSDADVGLWKPKFPTVELDRQIIVADSAKDRDTSLALARAIMLPKDITNLVEESSNAIRDLLVMQQVQFNLKRAKKRMNSLESKLNKVKLALSTTDQLKLNLVAVEHTWDANYLAATQAQNEVVAARAERDKALKDLAELEVMAYGPVYERVFKRGINRAGDNYDSQVAELPPRIYMEGWLTFLVELGIPKDNLAWSKATPTAELPDSPKAYSPMILLDFNEEEFMNWPDEEDGIEVPVNDKTTSPIEETAPPAKETRKIATEEVVEDVD</sequence>
<dbReference type="AlphaFoldDB" id="A0A7J0GPP7"/>
<accession>A0A7J0GPP7</accession>
<feature type="region of interest" description="Disordered" evidence="2">
    <location>
        <begin position="183"/>
        <end position="215"/>
    </location>
</feature>
<gene>
    <name evidence="3" type="ORF">Acr_23g0011750</name>
</gene>
<comment type="caution">
    <text evidence="3">The sequence shown here is derived from an EMBL/GenBank/DDBJ whole genome shotgun (WGS) entry which is preliminary data.</text>
</comment>
<evidence type="ECO:0000313" key="3">
    <source>
        <dbReference type="EMBL" id="GFZ12790.1"/>
    </source>
</evidence>
<dbReference type="OrthoDB" id="5980302at2759"/>
<feature type="region of interest" description="Disordered" evidence="2">
    <location>
        <begin position="453"/>
        <end position="491"/>
    </location>
</feature>
<dbReference type="EMBL" id="BJWL01000023">
    <property type="protein sequence ID" value="GFZ12790.1"/>
    <property type="molecule type" value="Genomic_DNA"/>
</dbReference>
<reference evidence="3 4" key="1">
    <citation type="submission" date="2019-07" db="EMBL/GenBank/DDBJ databases">
        <title>De Novo Assembly of kiwifruit Actinidia rufa.</title>
        <authorList>
            <person name="Sugita-Konishi S."/>
            <person name="Sato K."/>
            <person name="Mori E."/>
            <person name="Abe Y."/>
            <person name="Kisaki G."/>
            <person name="Hamano K."/>
            <person name="Suezawa K."/>
            <person name="Otani M."/>
            <person name="Fukuda T."/>
            <person name="Manabe T."/>
            <person name="Gomi K."/>
            <person name="Tabuchi M."/>
            <person name="Akimitsu K."/>
            <person name="Kataoka I."/>
        </authorList>
    </citation>
    <scope>NUCLEOTIDE SEQUENCE [LARGE SCALE GENOMIC DNA]</scope>
    <source>
        <strain evidence="4">cv. Fuchu</strain>
    </source>
</reference>
<organism evidence="3 4">
    <name type="scientific">Actinidia rufa</name>
    <dbReference type="NCBI Taxonomy" id="165716"/>
    <lineage>
        <taxon>Eukaryota</taxon>
        <taxon>Viridiplantae</taxon>
        <taxon>Streptophyta</taxon>
        <taxon>Embryophyta</taxon>
        <taxon>Tracheophyta</taxon>
        <taxon>Spermatophyta</taxon>
        <taxon>Magnoliopsida</taxon>
        <taxon>eudicotyledons</taxon>
        <taxon>Gunneridae</taxon>
        <taxon>Pentapetalae</taxon>
        <taxon>asterids</taxon>
        <taxon>Ericales</taxon>
        <taxon>Actinidiaceae</taxon>
        <taxon>Actinidia</taxon>
    </lineage>
</organism>
<dbReference type="Proteomes" id="UP000585474">
    <property type="component" value="Unassembled WGS sequence"/>
</dbReference>
<evidence type="ECO:0000256" key="1">
    <source>
        <dbReference type="SAM" id="Coils"/>
    </source>
</evidence>
<protein>
    <submittedName>
        <fullName evidence="3">Uncharacterized protein</fullName>
    </submittedName>
</protein>
<evidence type="ECO:0000313" key="4">
    <source>
        <dbReference type="Proteomes" id="UP000585474"/>
    </source>
</evidence>
<keyword evidence="4" id="KW-1185">Reference proteome</keyword>
<proteinExistence type="predicted"/>
<feature type="coiled-coil region" evidence="1">
    <location>
        <begin position="285"/>
        <end position="312"/>
    </location>
</feature>
<feature type="coiled-coil region" evidence="1">
    <location>
        <begin position="337"/>
        <end position="364"/>
    </location>
</feature>